<evidence type="ECO:0000313" key="2">
    <source>
        <dbReference type="Proteomes" id="UP001299012"/>
    </source>
</evidence>
<proteinExistence type="predicted"/>
<dbReference type="RefSeq" id="WP_143649954.1">
    <property type="nucleotide sequence ID" value="NZ_JAKKZF010000102.1"/>
</dbReference>
<sequence>MPNGIGTIPNPTSVLPEPSYAAQILTVAARVLCLGSSVAPVTPWSVHDALTTGEKAITATLPDAVRADASARARAMLPQIARTSCGEYAVRLADAARDL</sequence>
<protein>
    <submittedName>
        <fullName evidence="1">Uncharacterized protein</fullName>
    </submittedName>
</protein>
<name>A0ABS9JL78_9ACTN</name>
<keyword evidence="2" id="KW-1185">Reference proteome</keyword>
<organism evidence="1 2">
    <name type="scientific">Streptomyces tricolor</name>
    <dbReference type="NCBI Taxonomy" id="68277"/>
    <lineage>
        <taxon>Bacteria</taxon>
        <taxon>Bacillati</taxon>
        <taxon>Actinomycetota</taxon>
        <taxon>Actinomycetes</taxon>
        <taxon>Kitasatosporales</taxon>
        <taxon>Streptomycetaceae</taxon>
        <taxon>Streptomyces</taxon>
        <taxon>Streptomyces violaceoruber group</taxon>
    </lineage>
</organism>
<reference evidence="1 2" key="1">
    <citation type="submission" date="2022-01" db="EMBL/GenBank/DDBJ databases">
        <title>Draft Genome Sequences of Seven Type Strains of the Genus Streptomyces.</title>
        <authorList>
            <person name="Aziz S."/>
            <person name="Coretto E."/>
            <person name="Chronakova A."/>
            <person name="Sproer C."/>
            <person name="Huber K."/>
            <person name="Nouioui I."/>
            <person name="Gross H."/>
        </authorList>
    </citation>
    <scope>NUCLEOTIDE SEQUENCE [LARGE SCALE GENOMIC DNA]</scope>
    <source>
        <strain evidence="1 2">DSM 41685</strain>
    </source>
</reference>
<gene>
    <name evidence="1" type="ORF">L0F81_23845</name>
</gene>
<comment type="caution">
    <text evidence="1">The sequence shown here is derived from an EMBL/GenBank/DDBJ whole genome shotgun (WGS) entry which is preliminary data.</text>
</comment>
<dbReference type="Proteomes" id="UP001299012">
    <property type="component" value="Unassembled WGS sequence"/>
</dbReference>
<evidence type="ECO:0000313" key="1">
    <source>
        <dbReference type="EMBL" id="MCG0066286.1"/>
    </source>
</evidence>
<accession>A0ABS9JL78</accession>
<dbReference type="EMBL" id="JAKKZF010000102">
    <property type="protein sequence ID" value="MCG0066286.1"/>
    <property type="molecule type" value="Genomic_DNA"/>
</dbReference>